<dbReference type="GO" id="GO:0004674">
    <property type="term" value="F:protein serine/threonine kinase activity"/>
    <property type="evidence" value="ECO:0007669"/>
    <property type="project" value="UniProtKB-KW"/>
</dbReference>
<evidence type="ECO:0000259" key="7">
    <source>
        <dbReference type="PROSITE" id="PS50011"/>
    </source>
</evidence>
<evidence type="ECO:0000256" key="3">
    <source>
        <dbReference type="ARBA" id="ARBA00022741"/>
    </source>
</evidence>
<keyword evidence="3" id="KW-0547">Nucleotide-binding</keyword>
<dbReference type="Proteomes" id="UP000325577">
    <property type="component" value="Linkage Group LG10"/>
</dbReference>
<evidence type="ECO:0000256" key="2">
    <source>
        <dbReference type="ARBA" id="ARBA00022679"/>
    </source>
</evidence>
<dbReference type="Pfam" id="PF07714">
    <property type="entry name" value="PK_Tyr_Ser-Thr"/>
    <property type="match status" value="1"/>
</dbReference>
<evidence type="ECO:0000313" key="8">
    <source>
        <dbReference type="EMBL" id="KAA8544747.1"/>
    </source>
</evidence>
<feature type="domain" description="Protein kinase" evidence="7">
    <location>
        <begin position="212"/>
        <end position="335"/>
    </location>
</feature>
<keyword evidence="9" id="KW-1185">Reference proteome</keyword>
<evidence type="ECO:0000313" key="9">
    <source>
        <dbReference type="Proteomes" id="UP000325577"/>
    </source>
</evidence>
<keyword evidence="6" id="KW-0812">Transmembrane</keyword>
<keyword evidence="5" id="KW-0067">ATP-binding</keyword>
<evidence type="ECO:0000256" key="5">
    <source>
        <dbReference type="ARBA" id="ARBA00022840"/>
    </source>
</evidence>
<gene>
    <name evidence="8" type="ORF">F0562_019549</name>
</gene>
<organism evidence="8 9">
    <name type="scientific">Nyssa sinensis</name>
    <dbReference type="NCBI Taxonomy" id="561372"/>
    <lineage>
        <taxon>Eukaryota</taxon>
        <taxon>Viridiplantae</taxon>
        <taxon>Streptophyta</taxon>
        <taxon>Embryophyta</taxon>
        <taxon>Tracheophyta</taxon>
        <taxon>Spermatophyta</taxon>
        <taxon>Magnoliopsida</taxon>
        <taxon>eudicotyledons</taxon>
        <taxon>Gunneridae</taxon>
        <taxon>Pentapetalae</taxon>
        <taxon>asterids</taxon>
        <taxon>Cornales</taxon>
        <taxon>Nyssaceae</taxon>
        <taxon>Nyssa</taxon>
    </lineage>
</organism>
<dbReference type="GO" id="GO:0005886">
    <property type="term" value="C:plasma membrane"/>
    <property type="evidence" value="ECO:0007669"/>
    <property type="project" value="TreeGrafter"/>
</dbReference>
<accession>A0A5J5BSL0</accession>
<name>A0A5J5BSL0_9ASTE</name>
<dbReference type="Gene3D" id="1.10.510.10">
    <property type="entry name" value="Transferase(Phosphotransferase) domain 1"/>
    <property type="match status" value="1"/>
</dbReference>
<dbReference type="PANTHER" id="PTHR27003:SF467">
    <property type="entry name" value="PROTEIN KINASE DOMAIN-CONTAINING PROTEIN"/>
    <property type="match status" value="1"/>
</dbReference>
<dbReference type="AlphaFoldDB" id="A0A5J5BSL0"/>
<dbReference type="GO" id="GO:0005524">
    <property type="term" value="F:ATP binding"/>
    <property type="evidence" value="ECO:0007669"/>
    <property type="project" value="UniProtKB-KW"/>
</dbReference>
<dbReference type="InterPro" id="IPR011009">
    <property type="entry name" value="Kinase-like_dom_sf"/>
</dbReference>
<dbReference type="InterPro" id="IPR045272">
    <property type="entry name" value="ANXUR1/2-like"/>
</dbReference>
<evidence type="ECO:0000256" key="1">
    <source>
        <dbReference type="ARBA" id="ARBA00022527"/>
    </source>
</evidence>
<evidence type="ECO:0000256" key="4">
    <source>
        <dbReference type="ARBA" id="ARBA00022777"/>
    </source>
</evidence>
<feature type="transmembrane region" description="Helical" evidence="6">
    <location>
        <begin position="150"/>
        <end position="169"/>
    </location>
</feature>
<dbReference type="GO" id="GO:0009506">
    <property type="term" value="C:plasmodesma"/>
    <property type="evidence" value="ECO:0007669"/>
    <property type="project" value="TreeGrafter"/>
</dbReference>
<keyword evidence="4" id="KW-0418">Kinase</keyword>
<dbReference type="PROSITE" id="PS50011">
    <property type="entry name" value="PROTEIN_KINASE_DOM"/>
    <property type="match status" value="1"/>
</dbReference>
<dbReference type="PANTHER" id="PTHR27003">
    <property type="entry name" value="OS07G0166700 PROTEIN"/>
    <property type="match status" value="1"/>
</dbReference>
<protein>
    <recommendedName>
        <fullName evidence="7">Protein kinase domain-containing protein</fullName>
    </recommendedName>
</protein>
<keyword evidence="6" id="KW-0472">Membrane</keyword>
<keyword evidence="1" id="KW-0723">Serine/threonine-protein kinase</keyword>
<dbReference type="FunFam" id="3.30.200.20:FF:000039">
    <property type="entry name" value="receptor-like protein kinase FERONIA"/>
    <property type="match status" value="1"/>
</dbReference>
<dbReference type="OrthoDB" id="4062651at2759"/>
<proteinExistence type="predicted"/>
<keyword evidence="6" id="KW-1133">Transmembrane helix</keyword>
<evidence type="ECO:0000256" key="6">
    <source>
        <dbReference type="SAM" id="Phobius"/>
    </source>
</evidence>
<dbReference type="InterPro" id="IPR001245">
    <property type="entry name" value="Ser-Thr/Tyr_kinase_cat_dom"/>
</dbReference>
<sequence>MFGVWSEDKNYLLGIRCCGDYYDQYDQIHKHTGIHCTSESLPNNLVNGSKQTCEPDAQFYIKISCGFGIQRDYVVTMEGGRMEVKRDLIIVLQPKHDSSRKQTGGILNGLKIVKLSNPNNNLAGPNPVSAAHTPTSRIPKLLLAFDSGNAIATGMIIILTLLNIIFYQLNLWRANPMGKNISKSSLENLCRCFSIGEMQLATKNFDDVLVLMRPKHINGKGRFGKVYRGLIVIDDETKTVAIKRLNAELKQGAHKFWAEIETLSKFRHIHLVSLIGYCKESQEMILVYEYMAHGTLADHIYYKTSSSRSINWEERLNICIGATRGLHYLHTSRGV</sequence>
<dbReference type="GO" id="GO:0004714">
    <property type="term" value="F:transmembrane receptor protein tyrosine kinase activity"/>
    <property type="evidence" value="ECO:0007669"/>
    <property type="project" value="InterPro"/>
</dbReference>
<reference evidence="8 9" key="1">
    <citation type="submission" date="2019-09" db="EMBL/GenBank/DDBJ databases">
        <title>A chromosome-level genome assembly of the Chinese tupelo Nyssa sinensis.</title>
        <authorList>
            <person name="Yang X."/>
            <person name="Kang M."/>
            <person name="Yang Y."/>
            <person name="Xiong H."/>
            <person name="Wang M."/>
            <person name="Zhang Z."/>
            <person name="Wang Z."/>
            <person name="Wu H."/>
            <person name="Ma T."/>
            <person name="Liu J."/>
            <person name="Xi Z."/>
        </authorList>
    </citation>
    <scope>NUCLEOTIDE SEQUENCE [LARGE SCALE GENOMIC DNA]</scope>
    <source>
        <strain evidence="8">J267</strain>
        <tissue evidence="8">Leaf</tissue>
    </source>
</reference>
<dbReference type="SUPFAM" id="SSF56112">
    <property type="entry name" value="Protein kinase-like (PK-like)"/>
    <property type="match status" value="1"/>
</dbReference>
<keyword evidence="2" id="KW-0808">Transferase</keyword>
<dbReference type="EMBL" id="CM018033">
    <property type="protein sequence ID" value="KAA8544747.1"/>
    <property type="molecule type" value="Genomic_DNA"/>
</dbReference>
<dbReference type="InterPro" id="IPR000719">
    <property type="entry name" value="Prot_kinase_dom"/>
</dbReference>